<accession>A0A9P5VMR3</accession>
<dbReference type="PANTHER" id="PTHR43328">
    <property type="entry name" value="ACETYLTRANSFERASE-RELATED"/>
    <property type="match status" value="1"/>
</dbReference>
<dbReference type="InterPro" id="IPR016181">
    <property type="entry name" value="Acyl_CoA_acyltransferase"/>
</dbReference>
<comment type="caution">
    <text evidence="2">The sequence shown here is derived from an EMBL/GenBank/DDBJ whole genome shotgun (WGS) entry which is preliminary data.</text>
</comment>
<protein>
    <recommendedName>
        <fullName evidence="1">N-acetyltransferase domain-containing protein</fullName>
    </recommendedName>
</protein>
<dbReference type="Proteomes" id="UP000696485">
    <property type="component" value="Unassembled WGS sequence"/>
</dbReference>
<feature type="domain" description="N-acetyltransferase" evidence="1">
    <location>
        <begin position="36"/>
        <end position="203"/>
    </location>
</feature>
<dbReference type="SUPFAM" id="SSF55729">
    <property type="entry name" value="Acyl-CoA N-acyltransferases (Nat)"/>
    <property type="match status" value="1"/>
</dbReference>
<sequence>MTQDAVQGTEIQIKDHSKAICSAYPPKWVTPTIQLSVYRDEDREDLARYLNMPEIYSYLSGPPFPYTLEHSDQWIQTAYQRMSKNGTPLDMCLRDMAKGGVLIGRVRVSDASDEDLNGDDVGYWLSPEYKGQGIITKAVKMMLQDVSIKELGKRKFNAHAFVDNWASRRILEKAGFVHQPDREASVVKNGQTIKMWVFRMYLNEEDVGSREVVEEAIPLPSFVK</sequence>
<dbReference type="Pfam" id="PF13302">
    <property type="entry name" value="Acetyltransf_3"/>
    <property type="match status" value="1"/>
</dbReference>
<dbReference type="PANTHER" id="PTHR43328:SF1">
    <property type="entry name" value="N-ACETYLTRANSFERASE DOMAIN-CONTAINING PROTEIN"/>
    <property type="match status" value="1"/>
</dbReference>
<evidence type="ECO:0000259" key="1">
    <source>
        <dbReference type="PROSITE" id="PS51186"/>
    </source>
</evidence>
<reference evidence="2" key="1">
    <citation type="journal article" date="2020" name="Fungal Divers.">
        <title>Resolving the Mortierellaceae phylogeny through synthesis of multi-gene phylogenetics and phylogenomics.</title>
        <authorList>
            <person name="Vandepol N."/>
            <person name="Liber J."/>
            <person name="Desiro A."/>
            <person name="Na H."/>
            <person name="Kennedy M."/>
            <person name="Barry K."/>
            <person name="Grigoriev I.V."/>
            <person name="Miller A.N."/>
            <person name="O'Donnell K."/>
            <person name="Stajich J.E."/>
            <person name="Bonito G."/>
        </authorList>
    </citation>
    <scope>NUCLEOTIDE SEQUENCE</scope>
    <source>
        <strain evidence="2">NVP1</strain>
    </source>
</reference>
<dbReference type="GO" id="GO:0016747">
    <property type="term" value="F:acyltransferase activity, transferring groups other than amino-acyl groups"/>
    <property type="evidence" value="ECO:0007669"/>
    <property type="project" value="InterPro"/>
</dbReference>
<name>A0A9P5VMR3_9FUNG</name>
<proteinExistence type="predicted"/>
<dbReference type="PROSITE" id="PS51186">
    <property type="entry name" value="GNAT"/>
    <property type="match status" value="1"/>
</dbReference>
<keyword evidence="3" id="KW-1185">Reference proteome</keyword>
<organism evidence="2 3">
    <name type="scientific">Podila minutissima</name>
    <dbReference type="NCBI Taxonomy" id="64525"/>
    <lineage>
        <taxon>Eukaryota</taxon>
        <taxon>Fungi</taxon>
        <taxon>Fungi incertae sedis</taxon>
        <taxon>Mucoromycota</taxon>
        <taxon>Mortierellomycotina</taxon>
        <taxon>Mortierellomycetes</taxon>
        <taxon>Mortierellales</taxon>
        <taxon>Mortierellaceae</taxon>
        <taxon>Podila</taxon>
    </lineage>
</organism>
<evidence type="ECO:0000313" key="3">
    <source>
        <dbReference type="Proteomes" id="UP000696485"/>
    </source>
</evidence>
<evidence type="ECO:0000313" key="2">
    <source>
        <dbReference type="EMBL" id="KAF9332388.1"/>
    </source>
</evidence>
<dbReference type="InterPro" id="IPR000182">
    <property type="entry name" value="GNAT_dom"/>
</dbReference>
<dbReference type="Gene3D" id="3.40.630.30">
    <property type="match status" value="1"/>
</dbReference>
<gene>
    <name evidence="2" type="ORF">BG006_004741</name>
</gene>
<dbReference type="EMBL" id="JAAAUY010000263">
    <property type="protein sequence ID" value="KAF9332388.1"/>
    <property type="molecule type" value="Genomic_DNA"/>
</dbReference>
<dbReference type="AlphaFoldDB" id="A0A9P5VMR3"/>